<sequence length="133" mass="13653">MSTSDGPHARLSPSALALKPHNLTTSPPPPGSPMPPTAPLSASAPSPPPEVEATLSKLTAHRNVTGCLILSRPDALVIRAGGAAFDPSGPGAHGRAEKLRKVTRMVRNVVACLGTEIPDTEEGVSALPEEASW</sequence>
<evidence type="ECO:0000313" key="3">
    <source>
        <dbReference type="Proteomes" id="UP000245946"/>
    </source>
</evidence>
<dbReference type="STRING" id="58919.A0A316Z5Z7"/>
<dbReference type="OrthoDB" id="9985637at2759"/>
<feature type="compositionally biased region" description="Pro residues" evidence="1">
    <location>
        <begin position="26"/>
        <end position="38"/>
    </location>
</feature>
<keyword evidence="3" id="KW-1185">Reference proteome</keyword>
<evidence type="ECO:0008006" key="4">
    <source>
        <dbReference type="Google" id="ProtNLM"/>
    </source>
</evidence>
<evidence type="ECO:0000313" key="2">
    <source>
        <dbReference type="EMBL" id="PWN97210.1"/>
    </source>
</evidence>
<protein>
    <recommendedName>
        <fullName evidence="4">Roadblock/LAMTOR2 domain-containing protein</fullName>
    </recommendedName>
</protein>
<dbReference type="RefSeq" id="XP_025597489.1">
    <property type="nucleotide sequence ID" value="XM_025742763.1"/>
</dbReference>
<dbReference type="EMBL" id="KZ819296">
    <property type="protein sequence ID" value="PWN97210.1"/>
    <property type="molecule type" value="Genomic_DNA"/>
</dbReference>
<accession>A0A316Z5Z7</accession>
<organism evidence="2 3">
    <name type="scientific">Tilletiopsis washingtonensis</name>
    <dbReference type="NCBI Taxonomy" id="58919"/>
    <lineage>
        <taxon>Eukaryota</taxon>
        <taxon>Fungi</taxon>
        <taxon>Dikarya</taxon>
        <taxon>Basidiomycota</taxon>
        <taxon>Ustilaginomycotina</taxon>
        <taxon>Exobasidiomycetes</taxon>
        <taxon>Entylomatales</taxon>
        <taxon>Entylomatales incertae sedis</taxon>
        <taxon>Tilletiopsis</taxon>
    </lineage>
</organism>
<dbReference type="Gene3D" id="3.30.450.30">
    <property type="entry name" value="Dynein light chain 2a, cytoplasmic"/>
    <property type="match status" value="1"/>
</dbReference>
<reference evidence="2 3" key="1">
    <citation type="journal article" date="2018" name="Mol. Biol. Evol.">
        <title>Broad Genomic Sampling Reveals a Smut Pathogenic Ancestry of the Fungal Clade Ustilaginomycotina.</title>
        <authorList>
            <person name="Kijpornyongpan T."/>
            <person name="Mondo S.J."/>
            <person name="Barry K."/>
            <person name="Sandor L."/>
            <person name="Lee J."/>
            <person name="Lipzen A."/>
            <person name="Pangilinan J."/>
            <person name="LaButti K."/>
            <person name="Hainaut M."/>
            <person name="Henrissat B."/>
            <person name="Grigoriev I.V."/>
            <person name="Spatafora J.W."/>
            <person name="Aime M.C."/>
        </authorList>
    </citation>
    <scope>NUCLEOTIDE SEQUENCE [LARGE SCALE GENOMIC DNA]</scope>
    <source>
        <strain evidence="2 3">MCA 4186</strain>
    </source>
</reference>
<gene>
    <name evidence="2" type="ORF">FA09DRAFT_330842</name>
</gene>
<dbReference type="AlphaFoldDB" id="A0A316Z5Z7"/>
<proteinExistence type="predicted"/>
<evidence type="ECO:0000256" key="1">
    <source>
        <dbReference type="SAM" id="MobiDB-lite"/>
    </source>
</evidence>
<dbReference type="Proteomes" id="UP000245946">
    <property type="component" value="Unassembled WGS sequence"/>
</dbReference>
<name>A0A316Z5Z7_9BASI</name>
<feature type="region of interest" description="Disordered" evidence="1">
    <location>
        <begin position="1"/>
        <end position="52"/>
    </location>
</feature>
<dbReference type="GeneID" id="37270307"/>